<dbReference type="PROSITE" id="PS51722">
    <property type="entry name" value="G_TR_2"/>
    <property type="match status" value="1"/>
</dbReference>
<dbReference type="FunFam" id="3.40.50.300:FF:000463">
    <property type="entry name" value="GTP-binding protein TypA"/>
    <property type="match status" value="1"/>
</dbReference>
<dbReference type="InterPro" id="IPR027417">
    <property type="entry name" value="P-loop_NTPase"/>
</dbReference>
<dbReference type="CDD" id="cd03691">
    <property type="entry name" value="BipA_TypA_II"/>
    <property type="match status" value="1"/>
</dbReference>
<dbReference type="PROSITE" id="PS00301">
    <property type="entry name" value="G_TR_1"/>
    <property type="match status" value="1"/>
</dbReference>
<dbReference type="InterPro" id="IPR000640">
    <property type="entry name" value="EFG_V-like"/>
</dbReference>
<accession>A0A5J9VJ85</accession>
<evidence type="ECO:0000259" key="3">
    <source>
        <dbReference type="PROSITE" id="PS51722"/>
    </source>
</evidence>
<reference evidence="4 5" key="1">
    <citation type="journal article" date="2019" name="Sci. Rep.">
        <title>A high-quality genome of Eragrostis curvula grass provides insights into Poaceae evolution and supports new strategies to enhance forage quality.</title>
        <authorList>
            <person name="Carballo J."/>
            <person name="Santos B.A.C.M."/>
            <person name="Zappacosta D."/>
            <person name="Garbus I."/>
            <person name="Selva J.P."/>
            <person name="Gallo C.A."/>
            <person name="Diaz A."/>
            <person name="Albertini E."/>
            <person name="Caccamo M."/>
            <person name="Echenique V."/>
        </authorList>
    </citation>
    <scope>NUCLEOTIDE SEQUENCE [LARGE SCALE GENOMIC DNA]</scope>
    <source>
        <strain evidence="5">cv. Victoria</strain>
        <tissue evidence="4">Leaf</tissue>
    </source>
</reference>
<dbReference type="GO" id="GO:0005829">
    <property type="term" value="C:cytosol"/>
    <property type="evidence" value="ECO:0007669"/>
    <property type="project" value="TreeGrafter"/>
</dbReference>
<proteinExistence type="predicted"/>
<dbReference type="Gene3D" id="3.30.70.870">
    <property type="entry name" value="Elongation Factor G (Translational Gtpase), domain 3"/>
    <property type="match status" value="1"/>
</dbReference>
<evidence type="ECO:0000256" key="2">
    <source>
        <dbReference type="ARBA" id="ARBA00023134"/>
    </source>
</evidence>
<dbReference type="FunFam" id="3.30.70.240:FF:000002">
    <property type="entry name" value="GTP-binding protein TypA"/>
    <property type="match status" value="1"/>
</dbReference>
<dbReference type="GO" id="GO:1990904">
    <property type="term" value="C:ribonucleoprotein complex"/>
    <property type="evidence" value="ECO:0007669"/>
    <property type="project" value="TreeGrafter"/>
</dbReference>
<dbReference type="Pfam" id="PF22042">
    <property type="entry name" value="EF-G_D2"/>
    <property type="match status" value="1"/>
</dbReference>
<dbReference type="InterPro" id="IPR005225">
    <property type="entry name" value="Small_GTP-bd"/>
</dbReference>
<dbReference type="GO" id="GO:0005525">
    <property type="term" value="F:GTP binding"/>
    <property type="evidence" value="ECO:0007669"/>
    <property type="project" value="UniProtKB-KW"/>
</dbReference>
<dbReference type="InterPro" id="IPR047042">
    <property type="entry name" value="BipA_II"/>
</dbReference>
<dbReference type="NCBIfam" id="TIGR01394">
    <property type="entry name" value="TypA_BipA"/>
    <property type="match status" value="1"/>
</dbReference>
<dbReference type="InterPro" id="IPR047043">
    <property type="entry name" value="BipA_III"/>
</dbReference>
<sequence>MAAALLLRGLRSASNRARTIPLSHGSSPSPLGSSLLRRLYSSAAASTAASSALAPGGVIDPSRIRNVAVIAHVDHGKTTLMDRLLRQCGADIPHERAMDSISLERERGITIASKVTSVSWKENELNMVDTPGHADFGGEVERVVGMVEGAVLVVDAGEGPLAQTKFVLSKALKYGLRPILLLNKVDRPSAENMSWEVITQYVDFLFSEETCNEVESLVFDLFANLGATEEQLDFPVLYASAKEGWASLTFTKSPPDNAKNMSALLDSILQHVPSPKADLEAPFQMLVSMMERDYYLGRILTGRVRSGVVRVGDKVHGIRSTDDGVQRIEDGKVVKLMKKKGTNMVTIDAAGAGDIISMAGLAAPAIGHTVANSEVWTALPTVELDPPTISMTFGVNDSPLAGRDGTHLTGAKIGNRLMAEAETNLAINVLPGPLSESYEVQGRGELQLGILIENMRREGFELSVSPPKVMYKTERGERLEPIEEVTVEVDEEHVGFVLETLTHRRGEVVDMGPVPGTTGRTRIFMTCPSRGLVGVKGIFNSFTRGTGFMHRAFQAYAKYRGQLGTVRKGVLISVGRGVITSHALMSLEARGILFVSPGMETYEGMIVGEHSRDSDLEVNPVRTKELTNIRAPGKDENVRLSPPRLMSLEEAIGYVAADELIEASFVFLIIQTNIPAKCLLSILCVTPKVIRLRKKYLDSTKRKMMKNKVMD</sequence>
<dbReference type="NCBIfam" id="TIGR00231">
    <property type="entry name" value="small_GTP"/>
    <property type="match status" value="1"/>
</dbReference>
<dbReference type="InterPro" id="IPR053905">
    <property type="entry name" value="EF-G-like_DII"/>
</dbReference>
<dbReference type="InterPro" id="IPR047041">
    <property type="entry name" value="BipA_GTP-bd_dom"/>
</dbReference>
<dbReference type="EMBL" id="RWGY01000009">
    <property type="protein sequence ID" value="TVU35090.1"/>
    <property type="molecule type" value="Genomic_DNA"/>
</dbReference>
<dbReference type="InterPro" id="IPR006298">
    <property type="entry name" value="BipA"/>
</dbReference>
<dbReference type="Proteomes" id="UP000324897">
    <property type="component" value="Unassembled WGS sequence"/>
</dbReference>
<dbReference type="InterPro" id="IPR000795">
    <property type="entry name" value="T_Tr_GTP-bd_dom"/>
</dbReference>
<dbReference type="InterPro" id="IPR042116">
    <property type="entry name" value="TypA/BipA_C"/>
</dbReference>
<evidence type="ECO:0000313" key="5">
    <source>
        <dbReference type="Proteomes" id="UP000324897"/>
    </source>
</evidence>
<dbReference type="FunFam" id="2.40.50.250:FF:000001">
    <property type="entry name" value="GTP-binding protein TypA"/>
    <property type="match status" value="1"/>
</dbReference>
<dbReference type="AlphaFoldDB" id="A0A5J9VJ85"/>
<dbReference type="InterPro" id="IPR035647">
    <property type="entry name" value="EFG_III/V"/>
</dbReference>
<dbReference type="SUPFAM" id="SSF50447">
    <property type="entry name" value="Translation proteins"/>
    <property type="match status" value="1"/>
</dbReference>
<dbReference type="Gene3D" id="3.30.70.240">
    <property type="match status" value="1"/>
</dbReference>
<dbReference type="SUPFAM" id="SSF52540">
    <property type="entry name" value="P-loop containing nucleoside triphosphate hydrolases"/>
    <property type="match status" value="1"/>
</dbReference>
<comment type="caution">
    <text evidence="4">The sequence shown here is derived from an EMBL/GenBank/DDBJ whole genome shotgun (WGS) entry which is preliminary data.</text>
</comment>
<dbReference type="Pfam" id="PF00009">
    <property type="entry name" value="GTP_EFTU"/>
    <property type="match status" value="1"/>
</dbReference>
<gene>
    <name evidence="4" type="ORF">EJB05_16959</name>
</gene>
<dbReference type="Gramene" id="TVU35090">
    <property type="protein sequence ID" value="TVU35090"/>
    <property type="gene ID" value="EJB05_16959"/>
</dbReference>
<feature type="domain" description="Tr-type G" evidence="3">
    <location>
        <begin position="62"/>
        <end position="276"/>
    </location>
</feature>
<keyword evidence="5" id="KW-1185">Reference proteome</keyword>
<dbReference type="PRINTS" id="PR00315">
    <property type="entry name" value="ELONGATNFCT"/>
</dbReference>
<dbReference type="InterPro" id="IPR031157">
    <property type="entry name" value="G_TR_CS"/>
</dbReference>
<dbReference type="Pfam" id="PF21018">
    <property type="entry name" value="BipA_C"/>
    <property type="match status" value="1"/>
</dbReference>
<dbReference type="Gene3D" id="2.40.50.250">
    <property type="entry name" value="bipa protein"/>
    <property type="match status" value="1"/>
</dbReference>
<organism evidence="4 5">
    <name type="scientific">Eragrostis curvula</name>
    <name type="common">weeping love grass</name>
    <dbReference type="NCBI Taxonomy" id="38414"/>
    <lineage>
        <taxon>Eukaryota</taxon>
        <taxon>Viridiplantae</taxon>
        <taxon>Streptophyta</taxon>
        <taxon>Embryophyta</taxon>
        <taxon>Tracheophyta</taxon>
        <taxon>Spermatophyta</taxon>
        <taxon>Magnoliopsida</taxon>
        <taxon>Liliopsida</taxon>
        <taxon>Poales</taxon>
        <taxon>Poaceae</taxon>
        <taxon>PACMAD clade</taxon>
        <taxon>Chloridoideae</taxon>
        <taxon>Eragrostideae</taxon>
        <taxon>Eragrostidinae</taxon>
        <taxon>Eragrostis</taxon>
    </lineage>
</organism>
<dbReference type="GO" id="GO:0003924">
    <property type="term" value="F:GTPase activity"/>
    <property type="evidence" value="ECO:0007669"/>
    <property type="project" value="InterPro"/>
</dbReference>
<evidence type="ECO:0000313" key="4">
    <source>
        <dbReference type="EMBL" id="TVU35090.1"/>
    </source>
</evidence>
<dbReference type="OrthoDB" id="364892at2759"/>
<protein>
    <recommendedName>
        <fullName evidence="3">Tr-type G domain-containing protein</fullName>
    </recommendedName>
</protein>
<keyword evidence="2" id="KW-0342">GTP-binding</keyword>
<dbReference type="PANTHER" id="PTHR42908:SF8">
    <property type="entry name" value="TR-TYPE G DOMAIN-CONTAINING PROTEIN"/>
    <property type="match status" value="1"/>
</dbReference>
<keyword evidence="1" id="KW-0547">Nucleotide-binding</keyword>
<name>A0A5J9VJ85_9POAL</name>
<dbReference type="FunFam" id="2.40.30.10:FF:000076">
    <property type="entry name" value="Elongation factor family protein"/>
    <property type="match status" value="1"/>
</dbReference>
<dbReference type="CDD" id="cd01891">
    <property type="entry name" value="TypA_BipA"/>
    <property type="match status" value="1"/>
</dbReference>
<dbReference type="CDD" id="cd16263">
    <property type="entry name" value="BipA_III"/>
    <property type="match status" value="1"/>
</dbReference>
<dbReference type="FunFam" id="3.30.70.870:FF:000003">
    <property type="entry name" value="GTP-binding protein TypA"/>
    <property type="match status" value="1"/>
</dbReference>
<dbReference type="PANTHER" id="PTHR42908">
    <property type="entry name" value="TRANSLATION ELONGATION FACTOR-RELATED"/>
    <property type="match status" value="1"/>
</dbReference>
<dbReference type="Gene3D" id="3.40.50.300">
    <property type="entry name" value="P-loop containing nucleotide triphosphate hydrolases"/>
    <property type="match status" value="1"/>
</dbReference>
<dbReference type="InterPro" id="IPR009000">
    <property type="entry name" value="Transl_B-barrel_sf"/>
</dbReference>
<dbReference type="Pfam" id="PF00679">
    <property type="entry name" value="EFG_C"/>
    <property type="match status" value="1"/>
</dbReference>
<dbReference type="SUPFAM" id="SSF54980">
    <property type="entry name" value="EF-G C-terminal domain-like"/>
    <property type="match status" value="2"/>
</dbReference>
<evidence type="ECO:0000256" key="1">
    <source>
        <dbReference type="ARBA" id="ARBA00022741"/>
    </source>
</evidence>
<dbReference type="Gene3D" id="2.40.30.10">
    <property type="entry name" value="Translation factors"/>
    <property type="match status" value="1"/>
</dbReference>
<dbReference type="InterPro" id="IPR048876">
    <property type="entry name" value="BipA_C"/>
</dbReference>